<dbReference type="Proteomes" id="UP000799766">
    <property type="component" value="Unassembled WGS sequence"/>
</dbReference>
<feature type="region of interest" description="Disordered" evidence="1">
    <location>
        <begin position="27"/>
        <end position="60"/>
    </location>
</feature>
<feature type="compositionally biased region" description="Basic residues" evidence="1">
    <location>
        <begin position="31"/>
        <end position="40"/>
    </location>
</feature>
<dbReference type="EMBL" id="MU001674">
    <property type="protein sequence ID" value="KAF2459731.1"/>
    <property type="molecule type" value="Genomic_DNA"/>
</dbReference>
<proteinExistence type="predicted"/>
<gene>
    <name evidence="2" type="ORF">BDY21DRAFT_176938</name>
</gene>
<organism evidence="2 3">
    <name type="scientific">Lineolata rhizophorae</name>
    <dbReference type="NCBI Taxonomy" id="578093"/>
    <lineage>
        <taxon>Eukaryota</taxon>
        <taxon>Fungi</taxon>
        <taxon>Dikarya</taxon>
        <taxon>Ascomycota</taxon>
        <taxon>Pezizomycotina</taxon>
        <taxon>Dothideomycetes</taxon>
        <taxon>Dothideomycetes incertae sedis</taxon>
        <taxon>Lineolatales</taxon>
        <taxon>Lineolataceae</taxon>
        <taxon>Lineolata</taxon>
    </lineage>
</organism>
<reference evidence="2" key="1">
    <citation type="journal article" date="2020" name="Stud. Mycol.">
        <title>101 Dothideomycetes genomes: a test case for predicting lifestyles and emergence of pathogens.</title>
        <authorList>
            <person name="Haridas S."/>
            <person name="Albert R."/>
            <person name="Binder M."/>
            <person name="Bloem J."/>
            <person name="Labutti K."/>
            <person name="Salamov A."/>
            <person name="Andreopoulos B."/>
            <person name="Baker S."/>
            <person name="Barry K."/>
            <person name="Bills G."/>
            <person name="Bluhm B."/>
            <person name="Cannon C."/>
            <person name="Castanera R."/>
            <person name="Culley D."/>
            <person name="Daum C."/>
            <person name="Ezra D."/>
            <person name="Gonzalez J."/>
            <person name="Henrissat B."/>
            <person name="Kuo A."/>
            <person name="Liang C."/>
            <person name="Lipzen A."/>
            <person name="Lutzoni F."/>
            <person name="Magnuson J."/>
            <person name="Mondo S."/>
            <person name="Nolan M."/>
            <person name="Ohm R."/>
            <person name="Pangilinan J."/>
            <person name="Park H.-J."/>
            <person name="Ramirez L."/>
            <person name="Alfaro M."/>
            <person name="Sun H."/>
            <person name="Tritt A."/>
            <person name="Yoshinaga Y."/>
            <person name="Zwiers L.-H."/>
            <person name="Turgeon B."/>
            <person name="Goodwin S."/>
            <person name="Spatafora J."/>
            <person name="Crous P."/>
            <person name="Grigoriev I."/>
        </authorList>
    </citation>
    <scope>NUCLEOTIDE SEQUENCE</scope>
    <source>
        <strain evidence="2">ATCC 16933</strain>
    </source>
</reference>
<name>A0A6A6P6W1_9PEZI</name>
<dbReference type="AlphaFoldDB" id="A0A6A6P6W1"/>
<evidence type="ECO:0000313" key="3">
    <source>
        <dbReference type="Proteomes" id="UP000799766"/>
    </source>
</evidence>
<evidence type="ECO:0000256" key="1">
    <source>
        <dbReference type="SAM" id="MobiDB-lite"/>
    </source>
</evidence>
<sequence>MRRRRGFPGCRVFLGHLGRCLLSHSPDARAAKHPVSRRARAAAPGMHRSPSPDYASGKEKDPSIITRALLYRVPASSRRSFISACELQWYPVPRGGTRGGGHIPANKSPGIALQPSSFAHQTHAVGPGEGNRRRRNMSIITYFPLQGDLLFPSGCSGSGPAGPCLGKSK</sequence>
<protein>
    <submittedName>
        <fullName evidence="2">Uncharacterized protein</fullName>
    </submittedName>
</protein>
<keyword evidence="3" id="KW-1185">Reference proteome</keyword>
<evidence type="ECO:0000313" key="2">
    <source>
        <dbReference type="EMBL" id="KAF2459731.1"/>
    </source>
</evidence>
<accession>A0A6A6P6W1</accession>